<accession>A0ACB8HXY7</accession>
<keyword evidence="1" id="KW-0255">Endonuclease</keyword>
<gene>
    <name evidence="1" type="ORF">KPL71_026226</name>
</gene>
<dbReference type="EMBL" id="CM039178">
    <property type="protein sequence ID" value="KAH9679683.1"/>
    <property type="molecule type" value="Genomic_DNA"/>
</dbReference>
<organism evidence="1 2">
    <name type="scientific">Citrus sinensis</name>
    <name type="common">Sweet orange</name>
    <name type="synonym">Citrus aurantium var. sinensis</name>
    <dbReference type="NCBI Taxonomy" id="2711"/>
    <lineage>
        <taxon>Eukaryota</taxon>
        <taxon>Viridiplantae</taxon>
        <taxon>Streptophyta</taxon>
        <taxon>Embryophyta</taxon>
        <taxon>Tracheophyta</taxon>
        <taxon>Spermatophyta</taxon>
        <taxon>Magnoliopsida</taxon>
        <taxon>eudicotyledons</taxon>
        <taxon>Gunneridae</taxon>
        <taxon>Pentapetalae</taxon>
        <taxon>rosids</taxon>
        <taxon>malvids</taxon>
        <taxon>Sapindales</taxon>
        <taxon>Rutaceae</taxon>
        <taxon>Aurantioideae</taxon>
        <taxon>Citrus</taxon>
    </lineage>
</organism>
<protein>
    <submittedName>
        <fullName evidence="1">DNA-(Apurinic or apyrimidinic site) endonuclease</fullName>
    </submittedName>
</protein>
<keyword evidence="2" id="KW-1185">Reference proteome</keyword>
<evidence type="ECO:0000313" key="2">
    <source>
        <dbReference type="Proteomes" id="UP000829398"/>
    </source>
</evidence>
<keyword evidence="1" id="KW-0540">Nuclease</keyword>
<evidence type="ECO:0000313" key="1">
    <source>
        <dbReference type="EMBL" id="KAH9679683.1"/>
    </source>
</evidence>
<dbReference type="Proteomes" id="UP000829398">
    <property type="component" value="Chromosome 9"/>
</dbReference>
<comment type="caution">
    <text evidence="1">The sequence shown here is derived from an EMBL/GenBank/DDBJ whole genome shotgun (WGS) entry which is preliminary data.</text>
</comment>
<name>A0ACB8HXY7_CITSI</name>
<reference evidence="2" key="1">
    <citation type="journal article" date="2023" name="Hortic. Res.">
        <title>A chromosome-level phased genome enabling allele-level studies in sweet orange: a case study on citrus Huanglongbing tolerance.</title>
        <authorList>
            <person name="Wu B."/>
            <person name="Yu Q."/>
            <person name="Deng Z."/>
            <person name="Duan Y."/>
            <person name="Luo F."/>
            <person name="Gmitter F. Jr."/>
        </authorList>
    </citation>
    <scope>NUCLEOTIDE SEQUENCE [LARGE SCALE GENOMIC DNA]</scope>
    <source>
        <strain evidence="2">cv. Valencia</strain>
    </source>
</reference>
<proteinExistence type="predicted"/>
<sequence length="432" mass="48472">MKPKRHLASSSKPASSFDNMEDEKVNRLVGSTPKVYVEKKMEGWKFLLCAGGSSHVEIEEVSSISAESVSAKRKANMKSISGERKAKKFSHEEHAQEIYSVPEVSALQESKRKATKSPIGNETGEVDAKASVKTDKISVQSEPWTMLAHKKPQKGWIAYNPRTMRPPPLAEGTKSVKLLSWNNMWEQRVNSVRMFLLPIAFFVVSNASQCWKHEKNVESIKQCLLDGYVNSFRTCSASKLGYSGIAIISRIKPLSVTYGLGISDHDSEGRLVTAEFDSFFLLSCYFPNSGDGLRRLSYRITEWDPSLSSYVKELEKKKPVVLTGDLNCAHQEIDIYNPAGNRRSAGFTDEERQSFGTNFLSKGFVDTFQAQHPGVVGYTYWGYRHGGRKTNRGWRLDYFLVSESLADKFHDSYILPDVTGSDHSPIGLILKL</sequence>
<keyword evidence="1" id="KW-0378">Hydrolase</keyword>